<dbReference type="InterPro" id="IPR004570">
    <property type="entry name" value="Phosphatidylglycerol_P_synth"/>
</dbReference>
<dbReference type="KEGG" id="egn:BMF35_a2155"/>
<dbReference type="EC" id="2.7.8.5" evidence="5 16"/>
<keyword evidence="9" id="KW-0812">Transmembrane</keyword>
<keyword evidence="7" id="KW-0444">Lipid biosynthesis</keyword>
<dbReference type="RefSeq" id="WP_047006530.1">
    <property type="nucleotide sequence ID" value="NZ_CP018097.1"/>
</dbReference>
<protein>
    <recommendedName>
        <fullName evidence="6 16">CDP-diacylglycerol--glycerol-3-phosphate 3-phosphatidyltransferase</fullName>
        <ecNumber evidence="5 16">2.7.8.5</ecNumber>
    </recommendedName>
</protein>
<dbReference type="PATRIC" id="fig|502682.8.peg.745"/>
<comment type="similarity">
    <text evidence="4 17">Belongs to the CDP-alcohol phosphatidyltransferase class-I family.</text>
</comment>
<reference evidence="18 19" key="1">
    <citation type="submission" date="2015-04" db="EMBL/GenBank/DDBJ databases">
        <title>The draft genome sequence of Erythrobacr gangjinensis K7-2.</title>
        <authorList>
            <person name="Zhuang L."/>
            <person name="Liu Y."/>
            <person name="Shao Z."/>
        </authorList>
    </citation>
    <scope>NUCLEOTIDE SEQUENCE [LARGE SCALE GENOMIC DNA]</scope>
    <source>
        <strain evidence="18 19">K7-2</strain>
    </source>
</reference>
<dbReference type="PANTHER" id="PTHR14269">
    <property type="entry name" value="CDP-DIACYLGLYCEROL--GLYCEROL-3-PHOSPHATE 3-PHOSPHATIDYLTRANSFERASE-RELATED"/>
    <property type="match status" value="1"/>
</dbReference>
<comment type="pathway">
    <text evidence="2">Phospholipid metabolism; phosphatidylglycerol biosynthesis; phosphatidylglycerol from CDP-diacylglycerol: step 1/2.</text>
</comment>
<comment type="pathway">
    <text evidence="3">Lipid metabolism.</text>
</comment>
<gene>
    <name evidence="18" type="ORF">AAW01_03660</name>
</gene>
<evidence type="ECO:0000256" key="17">
    <source>
        <dbReference type="RuleBase" id="RU003750"/>
    </source>
</evidence>
<keyword evidence="12" id="KW-0472">Membrane</keyword>
<dbReference type="GO" id="GO:0046474">
    <property type="term" value="P:glycerophospholipid biosynthetic process"/>
    <property type="evidence" value="ECO:0007669"/>
    <property type="project" value="TreeGrafter"/>
</dbReference>
<dbReference type="GO" id="GO:0016020">
    <property type="term" value="C:membrane"/>
    <property type="evidence" value="ECO:0007669"/>
    <property type="project" value="UniProtKB-SubCell"/>
</dbReference>
<dbReference type="InterPro" id="IPR000462">
    <property type="entry name" value="CDP-OH_P_trans"/>
</dbReference>
<evidence type="ECO:0000256" key="5">
    <source>
        <dbReference type="ARBA" id="ARBA00013170"/>
    </source>
</evidence>
<dbReference type="OrthoDB" id="9796672at2"/>
<dbReference type="PIRSF" id="PIRSF000847">
    <property type="entry name" value="Phos_ph_gly_syn"/>
    <property type="match status" value="1"/>
</dbReference>
<evidence type="ECO:0000256" key="9">
    <source>
        <dbReference type="ARBA" id="ARBA00022692"/>
    </source>
</evidence>
<dbReference type="Pfam" id="PF01066">
    <property type="entry name" value="CDP-OH_P_transf"/>
    <property type="match status" value="1"/>
</dbReference>
<dbReference type="AlphaFoldDB" id="A0A0G9MSE9"/>
<dbReference type="InterPro" id="IPR048254">
    <property type="entry name" value="CDP_ALCOHOL_P_TRANSF_CS"/>
</dbReference>
<dbReference type="GO" id="GO:0008444">
    <property type="term" value="F:CDP-diacylglycerol-glycerol-3-phosphate 3-phosphatidyltransferase activity"/>
    <property type="evidence" value="ECO:0007669"/>
    <property type="project" value="UniProtKB-UniRule"/>
</dbReference>
<dbReference type="NCBIfam" id="TIGR00560">
    <property type="entry name" value="pgsA"/>
    <property type="match status" value="1"/>
</dbReference>
<keyword evidence="13" id="KW-0594">Phospholipid biosynthesis</keyword>
<evidence type="ECO:0000256" key="6">
    <source>
        <dbReference type="ARBA" id="ARBA00014944"/>
    </source>
</evidence>
<keyword evidence="8 17" id="KW-0808">Transferase</keyword>
<proteinExistence type="inferred from homology"/>
<evidence type="ECO:0000256" key="15">
    <source>
        <dbReference type="ARBA" id="ARBA00048586"/>
    </source>
</evidence>
<accession>A0A0G9MSE9</accession>
<evidence type="ECO:0000256" key="10">
    <source>
        <dbReference type="ARBA" id="ARBA00022989"/>
    </source>
</evidence>
<evidence type="ECO:0000313" key="18">
    <source>
        <dbReference type="EMBL" id="KLE33656.1"/>
    </source>
</evidence>
<keyword evidence="19" id="KW-1185">Reference proteome</keyword>
<evidence type="ECO:0000256" key="2">
    <source>
        <dbReference type="ARBA" id="ARBA00005042"/>
    </source>
</evidence>
<evidence type="ECO:0000256" key="14">
    <source>
        <dbReference type="ARBA" id="ARBA00023264"/>
    </source>
</evidence>
<dbReference type="EMBL" id="LBHC01000001">
    <property type="protein sequence ID" value="KLE33656.1"/>
    <property type="molecule type" value="Genomic_DNA"/>
</dbReference>
<evidence type="ECO:0000256" key="4">
    <source>
        <dbReference type="ARBA" id="ARBA00010441"/>
    </source>
</evidence>
<dbReference type="Gene3D" id="1.20.120.1760">
    <property type="match status" value="1"/>
</dbReference>
<comment type="catalytic activity">
    <reaction evidence="15">
        <text>a CDP-1,2-diacyl-sn-glycerol + sn-glycerol 3-phosphate = a 1,2-diacyl-sn-glycero-3-phospho-(1'-sn-glycero-3'-phosphate) + CMP + H(+)</text>
        <dbReference type="Rhea" id="RHEA:12593"/>
        <dbReference type="ChEBI" id="CHEBI:15378"/>
        <dbReference type="ChEBI" id="CHEBI:57597"/>
        <dbReference type="ChEBI" id="CHEBI:58332"/>
        <dbReference type="ChEBI" id="CHEBI:60110"/>
        <dbReference type="ChEBI" id="CHEBI:60377"/>
        <dbReference type="EC" id="2.7.8.5"/>
    </reaction>
</comment>
<evidence type="ECO:0000256" key="16">
    <source>
        <dbReference type="NCBIfam" id="TIGR00560"/>
    </source>
</evidence>
<evidence type="ECO:0000256" key="7">
    <source>
        <dbReference type="ARBA" id="ARBA00022516"/>
    </source>
</evidence>
<evidence type="ECO:0000256" key="1">
    <source>
        <dbReference type="ARBA" id="ARBA00004141"/>
    </source>
</evidence>
<dbReference type="InterPro" id="IPR050324">
    <property type="entry name" value="CDP-alcohol_PTase-I"/>
</dbReference>
<keyword evidence="10" id="KW-1133">Transmembrane helix</keyword>
<evidence type="ECO:0000256" key="11">
    <source>
        <dbReference type="ARBA" id="ARBA00023098"/>
    </source>
</evidence>
<organism evidence="18 19">
    <name type="scientific">Aurantiacibacter gangjinensis</name>
    <dbReference type="NCBI Taxonomy" id="502682"/>
    <lineage>
        <taxon>Bacteria</taxon>
        <taxon>Pseudomonadati</taxon>
        <taxon>Pseudomonadota</taxon>
        <taxon>Alphaproteobacteria</taxon>
        <taxon>Sphingomonadales</taxon>
        <taxon>Erythrobacteraceae</taxon>
        <taxon>Aurantiacibacter</taxon>
    </lineage>
</organism>
<evidence type="ECO:0000256" key="8">
    <source>
        <dbReference type="ARBA" id="ARBA00022679"/>
    </source>
</evidence>
<keyword evidence="14" id="KW-1208">Phospholipid metabolism</keyword>
<dbReference type="InterPro" id="IPR043130">
    <property type="entry name" value="CDP-OH_PTrfase_TM_dom"/>
</dbReference>
<name>A0A0G9MSE9_9SPHN</name>
<dbReference type="PROSITE" id="PS00379">
    <property type="entry name" value="CDP_ALCOHOL_P_TRANSF"/>
    <property type="match status" value="1"/>
</dbReference>
<evidence type="ECO:0000256" key="13">
    <source>
        <dbReference type="ARBA" id="ARBA00023209"/>
    </source>
</evidence>
<dbReference type="PANTHER" id="PTHR14269:SF62">
    <property type="entry name" value="CDP-DIACYLGLYCEROL--GLYCEROL-3-PHOSPHATE 3-PHOSPHATIDYLTRANSFERASE 1, CHLOROPLASTIC"/>
    <property type="match status" value="1"/>
</dbReference>
<evidence type="ECO:0000256" key="3">
    <source>
        <dbReference type="ARBA" id="ARBA00005189"/>
    </source>
</evidence>
<comment type="caution">
    <text evidence="18">The sequence shown here is derived from an EMBL/GenBank/DDBJ whole genome shotgun (WGS) entry which is preliminary data.</text>
</comment>
<evidence type="ECO:0000256" key="12">
    <source>
        <dbReference type="ARBA" id="ARBA00023136"/>
    </source>
</evidence>
<keyword evidence="11" id="KW-0443">Lipid metabolism</keyword>
<dbReference type="Proteomes" id="UP000053070">
    <property type="component" value="Unassembled WGS sequence"/>
</dbReference>
<sequence length="202" mass="21725">MWTLPNILTLSRILALPLLGFLLWWPGWALGYYLAFALYCLMGITDYFDGMLARSSGAVSKLGIFLDPIADKIMVATVILVLAAQGLLRGPVVGDLHVIAGLIILIREIAVSGLREFLGGLQVSVPVSKLAKWKTTFQLVALGALILGAAVHGPPCASLAEDCRTAAEQWVRTVGLISLWAAAALTVITGWDYLRVGLKHMD</sequence>
<comment type="subcellular location">
    <subcellularLocation>
        <location evidence="1">Membrane</location>
        <topology evidence="1">Multi-pass membrane protein</topology>
    </subcellularLocation>
</comment>
<evidence type="ECO:0000313" key="19">
    <source>
        <dbReference type="Proteomes" id="UP000053070"/>
    </source>
</evidence>
<dbReference type="STRING" id="502682.BMF35_a2155"/>